<evidence type="ECO:0000313" key="2">
    <source>
        <dbReference type="EMBL" id="EJU03667.1"/>
    </source>
</evidence>
<sequence>MPLWEADAKFPGQQGKGLPPEQTPENPGQVYPNSSPSRAQGLFTYESIASKWHIAASQAEHWDRPHPPGVNDSNTSPAQTRRPDLVKSTDAVPGNGHPRGGDDPSSFASKDQREEEDNPCIDSKIGMLFAD</sequence>
<accession>M5GC49</accession>
<evidence type="ECO:0000256" key="1">
    <source>
        <dbReference type="SAM" id="MobiDB-lite"/>
    </source>
</evidence>
<dbReference type="GeneID" id="63683212"/>
<feature type="compositionally biased region" description="Polar residues" evidence="1">
    <location>
        <begin position="23"/>
        <end position="38"/>
    </location>
</feature>
<dbReference type="HOGENOM" id="CLU_2196856_0_0_1"/>
<reference evidence="2 3" key="1">
    <citation type="journal article" date="2012" name="Science">
        <title>The Paleozoic origin of enzymatic lignin decomposition reconstructed from 31 fungal genomes.</title>
        <authorList>
            <person name="Floudas D."/>
            <person name="Binder M."/>
            <person name="Riley R."/>
            <person name="Barry K."/>
            <person name="Blanchette R.A."/>
            <person name="Henrissat B."/>
            <person name="Martinez A.T."/>
            <person name="Otillar R."/>
            <person name="Spatafora J.W."/>
            <person name="Yadav J.S."/>
            <person name="Aerts A."/>
            <person name="Benoit I."/>
            <person name="Boyd A."/>
            <person name="Carlson A."/>
            <person name="Copeland A."/>
            <person name="Coutinho P.M."/>
            <person name="de Vries R.P."/>
            <person name="Ferreira P."/>
            <person name="Findley K."/>
            <person name="Foster B."/>
            <person name="Gaskell J."/>
            <person name="Glotzer D."/>
            <person name="Gorecki P."/>
            <person name="Heitman J."/>
            <person name="Hesse C."/>
            <person name="Hori C."/>
            <person name="Igarashi K."/>
            <person name="Jurgens J.A."/>
            <person name="Kallen N."/>
            <person name="Kersten P."/>
            <person name="Kohler A."/>
            <person name="Kuees U."/>
            <person name="Kumar T.K.A."/>
            <person name="Kuo A."/>
            <person name="LaButti K."/>
            <person name="Larrondo L.F."/>
            <person name="Lindquist E."/>
            <person name="Ling A."/>
            <person name="Lombard V."/>
            <person name="Lucas S."/>
            <person name="Lundell T."/>
            <person name="Martin R."/>
            <person name="McLaughlin D.J."/>
            <person name="Morgenstern I."/>
            <person name="Morin E."/>
            <person name="Murat C."/>
            <person name="Nagy L.G."/>
            <person name="Nolan M."/>
            <person name="Ohm R.A."/>
            <person name="Patyshakuliyeva A."/>
            <person name="Rokas A."/>
            <person name="Ruiz-Duenas F.J."/>
            <person name="Sabat G."/>
            <person name="Salamov A."/>
            <person name="Samejima M."/>
            <person name="Schmutz J."/>
            <person name="Slot J.C."/>
            <person name="St John F."/>
            <person name="Stenlid J."/>
            <person name="Sun H."/>
            <person name="Sun S."/>
            <person name="Syed K."/>
            <person name="Tsang A."/>
            <person name="Wiebenga A."/>
            <person name="Young D."/>
            <person name="Pisabarro A."/>
            <person name="Eastwood D.C."/>
            <person name="Martin F."/>
            <person name="Cullen D."/>
            <person name="Grigoriev I.V."/>
            <person name="Hibbett D.S."/>
        </authorList>
    </citation>
    <scope>NUCLEOTIDE SEQUENCE [LARGE SCALE GENOMIC DNA]</scope>
    <source>
        <strain evidence="2 3">DJM-731 SS1</strain>
    </source>
</reference>
<feature type="region of interest" description="Disordered" evidence="1">
    <location>
        <begin position="56"/>
        <end position="131"/>
    </location>
</feature>
<name>M5GC49_DACPD</name>
<evidence type="ECO:0000313" key="3">
    <source>
        <dbReference type="Proteomes" id="UP000030653"/>
    </source>
</evidence>
<dbReference type="EMBL" id="JH795859">
    <property type="protein sequence ID" value="EJU03667.1"/>
    <property type="molecule type" value="Genomic_DNA"/>
</dbReference>
<protein>
    <submittedName>
        <fullName evidence="2">Uncharacterized protein</fullName>
    </submittedName>
</protein>
<keyword evidence="3" id="KW-1185">Reference proteome</keyword>
<dbReference type="RefSeq" id="XP_040630561.1">
    <property type="nucleotide sequence ID" value="XM_040768150.1"/>
</dbReference>
<proteinExistence type="predicted"/>
<dbReference type="Proteomes" id="UP000030653">
    <property type="component" value="Unassembled WGS sequence"/>
</dbReference>
<feature type="region of interest" description="Disordered" evidence="1">
    <location>
        <begin position="1"/>
        <end position="41"/>
    </location>
</feature>
<gene>
    <name evidence="2" type="ORF">DACRYDRAFT_105829</name>
</gene>
<organism evidence="2 3">
    <name type="scientific">Dacryopinax primogenitus (strain DJM 731)</name>
    <name type="common">Brown rot fungus</name>
    <dbReference type="NCBI Taxonomy" id="1858805"/>
    <lineage>
        <taxon>Eukaryota</taxon>
        <taxon>Fungi</taxon>
        <taxon>Dikarya</taxon>
        <taxon>Basidiomycota</taxon>
        <taxon>Agaricomycotina</taxon>
        <taxon>Dacrymycetes</taxon>
        <taxon>Dacrymycetales</taxon>
        <taxon>Dacrymycetaceae</taxon>
        <taxon>Dacryopinax</taxon>
    </lineage>
</organism>
<dbReference type="OrthoDB" id="2560792at2759"/>
<dbReference type="AlphaFoldDB" id="M5GC49"/>